<gene>
    <name evidence="2" type="ORF">TrRE_jg7486</name>
</gene>
<dbReference type="AlphaFoldDB" id="A0A9W6ZEV8"/>
<proteinExistence type="predicted"/>
<dbReference type="OrthoDB" id="10042665at2759"/>
<dbReference type="PANTHER" id="PTHR23077">
    <property type="entry name" value="AAA-FAMILY ATPASE"/>
    <property type="match status" value="1"/>
</dbReference>
<name>A0A9W6ZEV8_9STRA</name>
<feature type="domain" description="AAA+ ATPase" evidence="1">
    <location>
        <begin position="9"/>
        <end position="138"/>
    </location>
</feature>
<dbReference type="Gene3D" id="3.40.50.300">
    <property type="entry name" value="P-loop containing nucleotide triphosphate hydrolases"/>
    <property type="match status" value="1"/>
</dbReference>
<evidence type="ECO:0000259" key="1">
    <source>
        <dbReference type="SMART" id="SM00382"/>
    </source>
</evidence>
<dbReference type="SMART" id="SM00382">
    <property type="entry name" value="AAA"/>
    <property type="match status" value="1"/>
</dbReference>
<dbReference type="InterPro" id="IPR050168">
    <property type="entry name" value="AAA_ATPase_domain"/>
</dbReference>
<dbReference type="Proteomes" id="UP001165082">
    <property type="component" value="Unassembled WGS sequence"/>
</dbReference>
<dbReference type="Pfam" id="PF00004">
    <property type="entry name" value="AAA"/>
    <property type="match status" value="1"/>
</dbReference>
<keyword evidence="3" id="KW-1185">Reference proteome</keyword>
<evidence type="ECO:0000313" key="2">
    <source>
        <dbReference type="EMBL" id="GMH49808.1"/>
    </source>
</evidence>
<dbReference type="EMBL" id="BRXZ01000649">
    <property type="protein sequence ID" value="GMH49808.1"/>
    <property type="molecule type" value="Genomic_DNA"/>
</dbReference>
<reference evidence="2" key="1">
    <citation type="submission" date="2022-07" db="EMBL/GenBank/DDBJ databases">
        <title>Genome analysis of Parmales, a sister group of diatoms, reveals the evolutionary specialization of diatoms from phago-mixotrophs to photoautotrophs.</title>
        <authorList>
            <person name="Ban H."/>
            <person name="Sato S."/>
            <person name="Yoshikawa S."/>
            <person name="Kazumasa Y."/>
            <person name="Nakamura Y."/>
            <person name="Ichinomiya M."/>
            <person name="Saitoh K."/>
            <person name="Sato N."/>
            <person name="Blanc-Mathieu R."/>
            <person name="Endo H."/>
            <person name="Kuwata A."/>
            <person name="Ogata H."/>
        </authorList>
    </citation>
    <scope>NUCLEOTIDE SEQUENCE</scope>
</reference>
<dbReference type="GO" id="GO:0016887">
    <property type="term" value="F:ATP hydrolysis activity"/>
    <property type="evidence" value="ECO:0007669"/>
    <property type="project" value="InterPro"/>
</dbReference>
<dbReference type="SUPFAM" id="SSF52540">
    <property type="entry name" value="P-loop containing nucleoside triphosphate hydrolases"/>
    <property type="match status" value="1"/>
</dbReference>
<dbReference type="GO" id="GO:0005524">
    <property type="term" value="F:ATP binding"/>
    <property type="evidence" value="ECO:0007669"/>
    <property type="project" value="InterPro"/>
</dbReference>
<protein>
    <recommendedName>
        <fullName evidence="1">AAA+ ATPase domain-containing protein</fullName>
    </recommendedName>
</protein>
<dbReference type="InterPro" id="IPR027417">
    <property type="entry name" value="P-loop_NTPase"/>
</dbReference>
<organism evidence="2 3">
    <name type="scientific">Triparma retinervis</name>
    <dbReference type="NCBI Taxonomy" id="2557542"/>
    <lineage>
        <taxon>Eukaryota</taxon>
        <taxon>Sar</taxon>
        <taxon>Stramenopiles</taxon>
        <taxon>Ochrophyta</taxon>
        <taxon>Bolidophyceae</taxon>
        <taxon>Parmales</taxon>
        <taxon>Triparmaceae</taxon>
        <taxon>Triparma</taxon>
    </lineage>
</organism>
<dbReference type="InterPro" id="IPR003959">
    <property type="entry name" value="ATPase_AAA_core"/>
</dbReference>
<sequence>MPLSSPPANLPIVLLHGPPGTGKSSLCRCVAGELGVSLTYLESQEILTKYLGAGLTYLKNAFTSFRLSGGVLVLEECDVYTERRGREGGGVAEMIMTEMEGPPPSSPSVVMLTSNYPQAITPAILRRLTASIHVPGLDAVGRRGIVSLYDVVGPEVVEEIVEKTDGWGGADIHTLLKRAHELAVSSLLSCTDIGVNDDWTVPPQLKEQVKGVHVGAEVWVVMRDMIGEAILPPSPAPSSPLAAAISSALSPIQE</sequence>
<accession>A0A9W6ZEV8</accession>
<dbReference type="CDD" id="cd19481">
    <property type="entry name" value="RecA-like_protease"/>
    <property type="match status" value="1"/>
</dbReference>
<comment type="caution">
    <text evidence="2">The sequence shown here is derived from an EMBL/GenBank/DDBJ whole genome shotgun (WGS) entry which is preliminary data.</text>
</comment>
<dbReference type="InterPro" id="IPR003593">
    <property type="entry name" value="AAA+_ATPase"/>
</dbReference>
<evidence type="ECO:0000313" key="3">
    <source>
        <dbReference type="Proteomes" id="UP001165082"/>
    </source>
</evidence>